<dbReference type="AlphaFoldDB" id="A0A1G5LHI6"/>
<comment type="function">
    <text evidence="5">Catalyzes the formation of 2'O-methylated cytidine (Cm32) or 2'O-methylated uridine (Um32) at position 32 in tRNA.</text>
</comment>
<dbReference type="EC" id="2.1.1.200" evidence="5"/>
<dbReference type="Pfam" id="PF00588">
    <property type="entry name" value="SpoU_methylase"/>
    <property type="match status" value="1"/>
</dbReference>
<evidence type="ECO:0000313" key="8">
    <source>
        <dbReference type="Proteomes" id="UP000199569"/>
    </source>
</evidence>
<dbReference type="InterPro" id="IPR029026">
    <property type="entry name" value="tRNA_m1G_MTases_N"/>
</dbReference>
<dbReference type="Gene3D" id="3.40.1280.10">
    <property type="match status" value="1"/>
</dbReference>
<dbReference type="InterPro" id="IPR001537">
    <property type="entry name" value="SpoU_MeTrfase"/>
</dbReference>
<evidence type="ECO:0000256" key="5">
    <source>
        <dbReference type="RuleBase" id="RU362024"/>
    </source>
</evidence>
<dbReference type="GO" id="GO:0005829">
    <property type="term" value="C:cytosol"/>
    <property type="evidence" value="ECO:0007669"/>
    <property type="project" value="TreeGrafter"/>
</dbReference>
<dbReference type="EMBL" id="FMVJ01000017">
    <property type="protein sequence ID" value="SCZ11619.1"/>
    <property type="molecule type" value="Genomic_DNA"/>
</dbReference>
<dbReference type="RefSeq" id="WP_091139219.1">
    <property type="nucleotide sequence ID" value="NZ_FMVJ01000017.1"/>
</dbReference>
<organism evidence="7 8">
    <name type="scientific">Microvirga guangxiensis</name>
    <dbReference type="NCBI Taxonomy" id="549386"/>
    <lineage>
        <taxon>Bacteria</taxon>
        <taxon>Pseudomonadati</taxon>
        <taxon>Pseudomonadota</taxon>
        <taxon>Alphaproteobacteria</taxon>
        <taxon>Hyphomicrobiales</taxon>
        <taxon>Methylobacteriaceae</taxon>
        <taxon>Microvirga</taxon>
    </lineage>
</organism>
<keyword evidence="2 5" id="KW-0489">Methyltransferase</keyword>
<accession>A0A1G5LHI6</accession>
<dbReference type="GO" id="GO:0002128">
    <property type="term" value="P:tRNA nucleoside ribose methylation"/>
    <property type="evidence" value="ECO:0007669"/>
    <property type="project" value="TreeGrafter"/>
</dbReference>
<dbReference type="Gene3D" id="1.10.8.590">
    <property type="match status" value="1"/>
</dbReference>
<dbReference type="PANTHER" id="PTHR42786">
    <property type="entry name" value="TRNA/RRNA METHYLTRANSFERASE"/>
    <property type="match status" value="1"/>
</dbReference>
<keyword evidence="3 7" id="KW-0808">Transferase</keyword>
<dbReference type="NCBIfam" id="TIGR00050">
    <property type="entry name" value="rRNA_methyl_1"/>
    <property type="match status" value="1"/>
</dbReference>
<comment type="catalytic activity">
    <reaction evidence="5">
        <text>uridine(32) in tRNA + S-adenosyl-L-methionine = 2'-O-methyluridine(32) in tRNA + S-adenosyl-L-homocysteine + H(+)</text>
        <dbReference type="Rhea" id="RHEA:42936"/>
        <dbReference type="Rhea" id="RHEA-COMP:10107"/>
        <dbReference type="Rhea" id="RHEA-COMP:10290"/>
        <dbReference type="ChEBI" id="CHEBI:15378"/>
        <dbReference type="ChEBI" id="CHEBI:57856"/>
        <dbReference type="ChEBI" id="CHEBI:59789"/>
        <dbReference type="ChEBI" id="CHEBI:65315"/>
        <dbReference type="ChEBI" id="CHEBI:74478"/>
        <dbReference type="EC" id="2.1.1.200"/>
    </reaction>
</comment>
<protein>
    <recommendedName>
        <fullName evidence="5">tRNA (cytidine/uridine-2'-O-)-methyltransferase TrmJ</fullName>
        <ecNumber evidence="5">2.1.1.200</ecNumber>
    </recommendedName>
    <alternativeName>
        <fullName evidence="5">tRNA (cytidine(32)/uridine(32)-2'-O)-methyltransferase</fullName>
    </alternativeName>
    <alternativeName>
        <fullName evidence="5">tRNA Cm32/Um32 methyltransferase</fullName>
    </alternativeName>
</protein>
<sequence>MNRPVIILVEPQLAENIGMVARAMANFGLSELRIVAPRDGWPRKGAHSAASGAVHVLEGATLYDTAREAMADLNFVFATTARERGQMKRVFGPDEGMAEAYRRIAEEQRIGIMFGRERTGLENDEVSLADAIITFPVDPQFSSLNLAQAVLLVSYEWRKLATGRALPFSGERISPPAPREMVTSFFDYLEDELEAVNFYPEDKKPTMARNMRDIFHRLEMTEQDVRTLRGAIRALAEGRRLRKP</sequence>
<dbReference type="STRING" id="549386.SAMN02927923_04267"/>
<dbReference type="Proteomes" id="UP000199569">
    <property type="component" value="Unassembled WGS sequence"/>
</dbReference>
<dbReference type="OrthoDB" id="9806346at2"/>
<dbReference type="PANTHER" id="PTHR42786:SF7">
    <property type="entry name" value="TRNA_RRNA METHYLTRANSFERASE SPOU TYPE DOMAIN-CONTAINING PROTEIN"/>
    <property type="match status" value="1"/>
</dbReference>
<dbReference type="GO" id="GO:0003723">
    <property type="term" value="F:RNA binding"/>
    <property type="evidence" value="ECO:0007669"/>
    <property type="project" value="InterPro"/>
</dbReference>
<comment type="similarity">
    <text evidence="1">Belongs to the class IV-like SAM-binding methyltransferase superfamily. RNA methyltransferase TrmH family.</text>
</comment>
<keyword evidence="5" id="KW-0963">Cytoplasm</keyword>
<comment type="subunit">
    <text evidence="5">Homodimer.</text>
</comment>
<dbReference type="InterPro" id="IPR004384">
    <property type="entry name" value="RNA_MeTrfase_TrmJ/LasT"/>
</dbReference>
<evidence type="ECO:0000259" key="6">
    <source>
        <dbReference type="Pfam" id="PF00588"/>
    </source>
</evidence>
<dbReference type="GO" id="GO:0106339">
    <property type="term" value="F:tRNA (cytidine(32)-2'-O)-methyltransferase activity"/>
    <property type="evidence" value="ECO:0007669"/>
    <property type="project" value="RHEA"/>
</dbReference>
<comment type="catalytic activity">
    <reaction evidence="5">
        <text>cytidine(32) in tRNA + S-adenosyl-L-methionine = 2'-O-methylcytidine(32) in tRNA + S-adenosyl-L-homocysteine + H(+)</text>
        <dbReference type="Rhea" id="RHEA:42932"/>
        <dbReference type="Rhea" id="RHEA-COMP:10288"/>
        <dbReference type="Rhea" id="RHEA-COMP:10289"/>
        <dbReference type="ChEBI" id="CHEBI:15378"/>
        <dbReference type="ChEBI" id="CHEBI:57856"/>
        <dbReference type="ChEBI" id="CHEBI:59789"/>
        <dbReference type="ChEBI" id="CHEBI:74495"/>
        <dbReference type="ChEBI" id="CHEBI:82748"/>
        <dbReference type="EC" id="2.1.1.200"/>
    </reaction>
</comment>
<gene>
    <name evidence="5" type="primary">trmJ</name>
    <name evidence="7" type="ORF">SAMN02927923_04267</name>
</gene>
<keyword evidence="8" id="KW-1185">Reference proteome</keyword>
<dbReference type="CDD" id="cd18093">
    <property type="entry name" value="SpoU-like_TrmJ"/>
    <property type="match status" value="1"/>
</dbReference>
<dbReference type="GO" id="GO:0160206">
    <property type="term" value="F:tRNA (cytidine(32)/uridine(32)-2'-O)-methyltransferase activity"/>
    <property type="evidence" value="ECO:0007669"/>
    <property type="project" value="UniProtKB-EC"/>
</dbReference>
<evidence type="ECO:0000256" key="2">
    <source>
        <dbReference type="ARBA" id="ARBA00022603"/>
    </source>
</evidence>
<feature type="domain" description="tRNA/rRNA methyltransferase SpoU type" evidence="6">
    <location>
        <begin position="5"/>
        <end position="155"/>
    </location>
</feature>
<name>A0A1G5LHI6_9HYPH</name>
<comment type="subcellular location">
    <subcellularLocation>
        <location evidence="5">Cytoplasm</location>
    </subcellularLocation>
</comment>
<evidence type="ECO:0000256" key="1">
    <source>
        <dbReference type="ARBA" id="ARBA00007228"/>
    </source>
</evidence>
<dbReference type="SUPFAM" id="SSF75217">
    <property type="entry name" value="alpha/beta knot"/>
    <property type="match status" value="1"/>
</dbReference>
<evidence type="ECO:0000256" key="4">
    <source>
        <dbReference type="ARBA" id="ARBA00022691"/>
    </source>
</evidence>
<keyword evidence="5" id="KW-0819">tRNA processing</keyword>
<evidence type="ECO:0000256" key="3">
    <source>
        <dbReference type="ARBA" id="ARBA00022679"/>
    </source>
</evidence>
<dbReference type="InterPro" id="IPR029028">
    <property type="entry name" value="Alpha/beta_knot_MTases"/>
</dbReference>
<reference evidence="8" key="1">
    <citation type="submission" date="2016-10" db="EMBL/GenBank/DDBJ databases">
        <authorList>
            <person name="Varghese N."/>
            <person name="Submissions S."/>
        </authorList>
    </citation>
    <scope>NUCLEOTIDE SEQUENCE [LARGE SCALE GENOMIC DNA]</scope>
    <source>
        <strain evidence="8">CGMCC 1.7666</strain>
    </source>
</reference>
<dbReference type="PIRSF" id="PIRSF004808">
    <property type="entry name" value="LasT"/>
    <property type="match status" value="1"/>
</dbReference>
<keyword evidence="4 5" id="KW-0949">S-adenosyl-L-methionine</keyword>
<proteinExistence type="inferred from homology"/>
<evidence type="ECO:0000313" key="7">
    <source>
        <dbReference type="EMBL" id="SCZ11619.1"/>
    </source>
</evidence>